<organism evidence="2">
    <name type="scientific">freshwater metagenome</name>
    <dbReference type="NCBI Taxonomy" id="449393"/>
    <lineage>
        <taxon>unclassified sequences</taxon>
        <taxon>metagenomes</taxon>
        <taxon>ecological metagenomes</taxon>
    </lineage>
</organism>
<proteinExistence type="predicted"/>
<dbReference type="EMBL" id="CAEZVK010000181">
    <property type="protein sequence ID" value="CAB4640409.1"/>
    <property type="molecule type" value="Genomic_DNA"/>
</dbReference>
<feature type="domain" description="PD-(D/E)XK endonuclease-like" evidence="1">
    <location>
        <begin position="92"/>
        <end position="324"/>
    </location>
</feature>
<dbReference type="Gene3D" id="3.90.320.10">
    <property type="match status" value="1"/>
</dbReference>
<dbReference type="InterPro" id="IPR011604">
    <property type="entry name" value="PDDEXK-like_dom_sf"/>
</dbReference>
<dbReference type="AlphaFoldDB" id="A0A6J6JXJ6"/>
<evidence type="ECO:0000313" key="2">
    <source>
        <dbReference type="EMBL" id="CAB4640409.1"/>
    </source>
</evidence>
<sequence>MAAMMPERCDSPHPCPNRSVRCSEMTDAETPLNPAQQEVLDLLGAAPEDRPSFPPTLKATLRADLEDALADLANEISPEAPLFVNKHDLSMVHGCELRHLAEKETPFEWSPPLARGTIAHKAIELSMHQRRRPIPLELVDEAMDRLERSDDSISGWLATCSETDRAELRAFANERVATFLECFPPIKPGWSPVTEARMRLELLDHRIVISGRSDLTLGRADGLTAGKVIIDFKTGSMSLSHLDDLRLYSLLETMRIGTPPRLAASYYLDAGVAQAETITEGVLHSAVARTADGIRKLHELSVGTRAPVVRPSWGCRWCPIRDTCAQGKAHLGELDEENERFDDD</sequence>
<evidence type="ECO:0000259" key="1">
    <source>
        <dbReference type="Pfam" id="PF12705"/>
    </source>
</evidence>
<name>A0A6J6JXJ6_9ZZZZ</name>
<reference evidence="2" key="1">
    <citation type="submission" date="2020-05" db="EMBL/GenBank/DDBJ databases">
        <authorList>
            <person name="Chiriac C."/>
            <person name="Salcher M."/>
            <person name="Ghai R."/>
            <person name="Kavagutti S V."/>
        </authorList>
    </citation>
    <scope>NUCLEOTIDE SEQUENCE</scope>
</reference>
<dbReference type="InterPro" id="IPR038726">
    <property type="entry name" value="PDDEXK_AddAB-type"/>
</dbReference>
<accession>A0A6J6JXJ6</accession>
<protein>
    <submittedName>
        <fullName evidence="2">Unannotated protein</fullName>
    </submittedName>
</protein>
<gene>
    <name evidence="2" type="ORF">UFOPK2000_01344</name>
</gene>
<dbReference type="Pfam" id="PF12705">
    <property type="entry name" value="PDDEXK_1"/>
    <property type="match status" value="1"/>
</dbReference>